<evidence type="ECO:0000313" key="1">
    <source>
        <dbReference type="EMBL" id="MCI47564.1"/>
    </source>
</evidence>
<dbReference type="Proteomes" id="UP000265520">
    <property type="component" value="Unassembled WGS sequence"/>
</dbReference>
<dbReference type="EMBL" id="LXQA010373954">
    <property type="protein sequence ID" value="MCI47564.1"/>
    <property type="molecule type" value="Genomic_DNA"/>
</dbReference>
<evidence type="ECO:0000313" key="2">
    <source>
        <dbReference type="Proteomes" id="UP000265520"/>
    </source>
</evidence>
<sequence length="101" mass="10761">MKILPPTTMGCLVAPTRFTAPSSAPGVAKSVLLKKRWLPTIIGILDSSISSTTLRPPECLPSSRSIVRIQTNLGILGGSPSYNIRLSLYPTTSSSLTSYQV</sequence>
<comment type="caution">
    <text evidence="1">The sequence shown here is derived from an EMBL/GenBank/DDBJ whole genome shotgun (WGS) entry which is preliminary data.</text>
</comment>
<dbReference type="AlphaFoldDB" id="A0A392SH98"/>
<keyword evidence="2" id="KW-1185">Reference proteome</keyword>
<accession>A0A392SH98</accession>
<protein>
    <submittedName>
        <fullName evidence="1">Uncharacterized protein</fullName>
    </submittedName>
</protein>
<proteinExistence type="predicted"/>
<reference evidence="1 2" key="1">
    <citation type="journal article" date="2018" name="Front. Plant Sci.">
        <title>Red Clover (Trifolium pratense) and Zigzag Clover (T. medium) - A Picture of Genomic Similarities and Differences.</title>
        <authorList>
            <person name="Dluhosova J."/>
            <person name="Istvanek J."/>
            <person name="Nedelnik J."/>
            <person name="Repkova J."/>
        </authorList>
    </citation>
    <scope>NUCLEOTIDE SEQUENCE [LARGE SCALE GENOMIC DNA]</scope>
    <source>
        <strain evidence="2">cv. 10/8</strain>
        <tissue evidence="1">Leaf</tissue>
    </source>
</reference>
<name>A0A392SH98_9FABA</name>
<organism evidence="1 2">
    <name type="scientific">Trifolium medium</name>
    <dbReference type="NCBI Taxonomy" id="97028"/>
    <lineage>
        <taxon>Eukaryota</taxon>
        <taxon>Viridiplantae</taxon>
        <taxon>Streptophyta</taxon>
        <taxon>Embryophyta</taxon>
        <taxon>Tracheophyta</taxon>
        <taxon>Spermatophyta</taxon>
        <taxon>Magnoliopsida</taxon>
        <taxon>eudicotyledons</taxon>
        <taxon>Gunneridae</taxon>
        <taxon>Pentapetalae</taxon>
        <taxon>rosids</taxon>
        <taxon>fabids</taxon>
        <taxon>Fabales</taxon>
        <taxon>Fabaceae</taxon>
        <taxon>Papilionoideae</taxon>
        <taxon>50 kb inversion clade</taxon>
        <taxon>NPAAA clade</taxon>
        <taxon>Hologalegina</taxon>
        <taxon>IRL clade</taxon>
        <taxon>Trifolieae</taxon>
        <taxon>Trifolium</taxon>
    </lineage>
</organism>